<comment type="cofactor">
    <cofactor evidence="1">
        <name>[4Fe-4S] cluster</name>
        <dbReference type="ChEBI" id="CHEBI:49883"/>
    </cofactor>
</comment>
<dbReference type="Pfam" id="PF04055">
    <property type="entry name" value="Radical_SAM"/>
    <property type="match status" value="1"/>
</dbReference>
<dbReference type="InterPro" id="IPR000385">
    <property type="entry name" value="MoaA_NifB_PqqE_Fe-S-bd_CS"/>
</dbReference>
<sequence>MPIDSETTARPEAFHTFILKVVNRCNIDCDYCYVFHAADTNWRRLPPRMSARVAEAAAARIADHSARHASTKVHVVLHGGEPLLAGREHLRTVLQTLSAGLSGVDARVELQTNGVLLDEAWLDLLEEYRVRVGVSLDGPPAVNDLHRLDHHGRPTWQQAIRGVELLGTRPDLYAGILAVVDLDADPGEVHEYLAGFDPPVIDFNLPHATHDRPPERRRPAEAEYGQWLSAAFDAWVSADRYTHSIRMFEDIIALSYGVRGSVDSLGLTWPGMVVIESDGSIEDVDTLKSVAEGAGRLDMSVFAHTFDDVLRHPAVARRLAPMAMLSPQCRSCPLLEVCGGGYLPHRHSSVNGFQNPSVYCQDLEYLIWHIWQRLAADVPRPTGHRARLNPHTE</sequence>
<evidence type="ECO:0000256" key="1">
    <source>
        <dbReference type="ARBA" id="ARBA00001966"/>
    </source>
</evidence>
<dbReference type="KEGG" id="nhy:JQS43_20090"/>
<evidence type="ECO:0000256" key="4">
    <source>
        <dbReference type="ARBA" id="ARBA00022723"/>
    </source>
</evidence>
<dbReference type="PROSITE" id="PS51918">
    <property type="entry name" value="RADICAL_SAM"/>
    <property type="match status" value="1"/>
</dbReference>
<dbReference type="PROSITE" id="PS01305">
    <property type="entry name" value="MOAA_NIFB_PQQE"/>
    <property type="match status" value="1"/>
</dbReference>
<dbReference type="InterPro" id="IPR007197">
    <property type="entry name" value="rSAM"/>
</dbReference>
<gene>
    <name evidence="8" type="ORF">JQS43_20090</name>
</gene>
<keyword evidence="2" id="KW-0004">4Fe-4S</keyword>
<dbReference type="SFLD" id="SFLDG01067">
    <property type="entry name" value="SPASM/twitch_domain_containing"/>
    <property type="match status" value="1"/>
</dbReference>
<dbReference type="SFLD" id="SFLDG01072">
    <property type="entry name" value="dehydrogenase_like"/>
    <property type="match status" value="1"/>
</dbReference>
<feature type="domain" description="Radical SAM core" evidence="7">
    <location>
        <begin position="11"/>
        <end position="237"/>
    </location>
</feature>
<dbReference type="GO" id="GO:0051539">
    <property type="term" value="F:4 iron, 4 sulfur cluster binding"/>
    <property type="evidence" value="ECO:0007669"/>
    <property type="project" value="UniProtKB-KW"/>
</dbReference>
<evidence type="ECO:0000256" key="3">
    <source>
        <dbReference type="ARBA" id="ARBA00022691"/>
    </source>
</evidence>
<protein>
    <submittedName>
        <fullName evidence="8">FxsB family radical SAM/SPASM domain protein</fullName>
    </submittedName>
</protein>
<dbReference type="GO" id="GO:0046872">
    <property type="term" value="F:metal ion binding"/>
    <property type="evidence" value="ECO:0007669"/>
    <property type="project" value="UniProtKB-KW"/>
</dbReference>
<dbReference type="InterPro" id="IPR013785">
    <property type="entry name" value="Aldolase_TIM"/>
</dbReference>
<evidence type="ECO:0000256" key="5">
    <source>
        <dbReference type="ARBA" id="ARBA00023004"/>
    </source>
</evidence>
<dbReference type="InterPro" id="IPR023867">
    <property type="entry name" value="Sulphatase_maturase_rSAM"/>
</dbReference>
<reference evidence="8" key="1">
    <citation type="submission" date="2021-02" db="EMBL/GenBank/DDBJ databases">
        <title>Natrosporangium hydrolyticum gen. nov., sp. nov, a haloalkaliphilic actinobacterium from a soda solonchak soil.</title>
        <authorList>
            <person name="Sorokin D.Y."/>
            <person name="Khijniak T.V."/>
            <person name="Zakharycheva A.P."/>
            <person name="Boueva O.V."/>
            <person name="Ariskina E.V."/>
            <person name="Hahnke R.L."/>
            <person name="Bunk B."/>
            <person name="Sproer C."/>
            <person name="Schumann P."/>
            <person name="Evtushenko L.I."/>
            <person name="Kublanov I.V."/>
        </authorList>
    </citation>
    <scope>NUCLEOTIDE SEQUENCE</scope>
    <source>
        <strain evidence="8">DSM 106523</strain>
    </source>
</reference>
<keyword evidence="6" id="KW-0411">Iron-sulfur</keyword>
<dbReference type="InterPro" id="IPR058240">
    <property type="entry name" value="rSAM_sf"/>
</dbReference>
<keyword evidence="4" id="KW-0479">Metal-binding</keyword>
<proteinExistence type="predicted"/>
<organism evidence="8 9">
    <name type="scientific">Natronosporangium hydrolyticum</name>
    <dbReference type="NCBI Taxonomy" id="2811111"/>
    <lineage>
        <taxon>Bacteria</taxon>
        <taxon>Bacillati</taxon>
        <taxon>Actinomycetota</taxon>
        <taxon>Actinomycetes</taxon>
        <taxon>Micromonosporales</taxon>
        <taxon>Micromonosporaceae</taxon>
        <taxon>Natronosporangium</taxon>
    </lineage>
</organism>
<keyword evidence="3" id="KW-0949">S-adenosyl-L-methionine</keyword>
<dbReference type="RefSeq" id="WP_239675941.1">
    <property type="nucleotide sequence ID" value="NZ_CP070499.1"/>
</dbReference>
<dbReference type="SFLD" id="SFLDG01386">
    <property type="entry name" value="main_SPASM_domain-containing"/>
    <property type="match status" value="1"/>
</dbReference>
<name>A0A895Y925_9ACTN</name>
<evidence type="ECO:0000256" key="6">
    <source>
        <dbReference type="ARBA" id="ARBA00023014"/>
    </source>
</evidence>
<dbReference type="Gene3D" id="3.20.20.70">
    <property type="entry name" value="Aldolase class I"/>
    <property type="match status" value="1"/>
</dbReference>
<dbReference type="InterPro" id="IPR026335">
    <property type="entry name" value="rSAM_SPASM_FxsB"/>
</dbReference>
<dbReference type="PANTHER" id="PTHR43273">
    <property type="entry name" value="ANAEROBIC SULFATASE-MATURATING ENZYME HOMOLOG ASLB-RELATED"/>
    <property type="match status" value="1"/>
</dbReference>
<keyword evidence="9" id="KW-1185">Reference proteome</keyword>
<keyword evidence="5" id="KW-0408">Iron</keyword>
<dbReference type="CDD" id="cd01335">
    <property type="entry name" value="Radical_SAM"/>
    <property type="match status" value="1"/>
</dbReference>
<dbReference type="NCBIfam" id="TIGR04269">
    <property type="entry name" value="SAM_SPASM_FxsB"/>
    <property type="match status" value="1"/>
</dbReference>
<dbReference type="SUPFAM" id="SSF102114">
    <property type="entry name" value="Radical SAM enzymes"/>
    <property type="match status" value="1"/>
</dbReference>
<dbReference type="GO" id="GO:0016491">
    <property type="term" value="F:oxidoreductase activity"/>
    <property type="evidence" value="ECO:0007669"/>
    <property type="project" value="InterPro"/>
</dbReference>
<dbReference type="SFLD" id="SFLDS00029">
    <property type="entry name" value="Radical_SAM"/>
    <property type="match status" value="1"/>
</dbReference>
<dbReference type="Proteomes" id="UP000662857">
    <property type="component" value="Chromosome"/>
</dbReference>
<accession>A0A895Y925</accession>
<evidence type="ECO:0000313" key="9">
    <source>
        <dbReference type="Proteomes" id="UP000662857"/>
    </source>
</evidence>
<evidence type="ECO:0000256" key="2">
    <source>
        <dbReference type="ARBA" id="ARBA00022485"/>
    </source>
</evidence>
<evidence type="ECO:0000313" key="8">
    <source>
        <dbReference type="EMBL" id="QSB13831.1"/>
    </source>
</evidence>
<evidence type="ECO:0000259" key="7">
    <source>
        <dbReference type="PROSITE" id="PS51918"/>
    </source>
</evidence>
<dbReference type="PANTHER" id="PTHR43273:SF8">
    <property type="entry name" value="RADICAL SAM DOMAIN PROTEIN"/>
    <property type="match status" value="1"/>
</dbReference>
<dbReference type="AlphaFoldDB" id="A0A895Y925"/>
<dbReference type="EMBL" id="CP070499">
    <property type="protein sequence ID" value="QSB13831.1"/>
    <property type="molecule type" value="Genomic_DNA"/>
</dbReference>